<dbReference type="AlphaFoldDB" id="A0A061RZG7"/>
<sequence length="121" mass="13362">SLSLSLSLFPPILDIFPLPPLPSPSALCALPLCSLTPVLSLPPTHPRPVRWERKERTKRISRYVTRTVMTVTGGERERAWESSGADGGAFITTSPDFSERKESLQDGVGSCPWISNPNYIR</sequence>
<dbReference type="EMBL" id="GBEZ01008130">
    <property type="protein sequence ID" value="JAC77383.1"/>
    <property type="molecule type" value="Transcribed_RNA"/>
</dbReference>
<proteinExistence type="predicted"/>
<feature type="non-terminal residue" evidence="1">
    <location>
        <position position="1"/>
    </location>
</feature>
<gene>
    <name evidence="1" type="ORF">TSPGSL018_17854</name>
</gene>
<accession>A0A061RZG7</accession>
<evidence type="ECO:0000313" key="1">
    <source>
        <dbReference type="EMBL" id="JAC77383.1"/>
    </source>
</evidence>
<protein>
    <submittedName>
        <fullName evidence="1">Uncharacterized protein</fullName>
    </submittedName>
</protein>
<organism evidence="1">
    <name type="scientific">Tetraselmis sp. GSL018</name>
    <dbReference type="NCBI Taxonomy" id="582737"/>
    <lineage>
        <taxon>Eukaryota</taxon>
        <taxon>Viridiplantae</taxon>
        <taxon>Chlorophyta</taxon>
        <taxon>core chlorophytes</taxon>
        <taxon>Chlorodendrophyceae</taxon>
        <taxon>Chlorodendrales</taxon>
        <taxon>Chlorodendraceae</taxon>
        <taxon>Tetraselmis</taxon>
    </lineage>
</organism>
<name>A0A061RZG7_9CHLO</name>
<reference evidence="1" key="1">
    <citation type="submission" date="2014-05" db="EMBL/GenBank/DDBJ databases">
        <title>The transcriptome of the halophilic microalga Tetraselmis sp. GSL018 isolated from the Great Salt Lake, Utah.</title>
        <authorList>
            <person name="Jinkerson R.E."/>
            <person name="D'Adamo S."/>
            <person name="Posewitz M.C."/>
        </authorList>
    </citation>
    <scope>NUCLEOTIDE SEQUENCE</scope>
    <source>
        <strain evidence="1">GSL018</strain>
    </source>
</reference>